<dbReference type="EMBL" id="CABFVH010000005">
    <property type="protein sequence ID" value="VUF11565.1"/>
    <property type="molecule type" value="Genomic_DNA"/>
</dbReference>
<keyword evidence="3" id="KW-0238">DNA-binding</keyword>
<organism evidence="7 8">
    <name type="scientific">Methylobacterium dankookense</name>
    <dbReference type="NCBI Taxonomy" id="560405"/>
    <lineage>
        <taxon>Bacteria</taxon>
        <taxon>Pseudomonadati</taxon>
        <taxon>Pseudomonadota</taxon>
        <taxon>Alphaproteobacteria</taxon>
        <taxon>Hyphomicrobiales</taxon>
        <taxon>Methylobacteriaceae</taxon>
        <taxon>Methylobacterium</taxon>
    </lineage>
</organism>
<keyword evidence="2" id="KW-0805">Transcription regulation</keyword>
<dbReference type="SUPFAM" id="SSF46785">
    <property type="entry name" value="Winged helix' DNA-binding domain"/>
    <property type="match status" value="1"/>
</dbReference>
<reference evidence="6" key="3">
    <citation type="submission" date="2021-08" db="EMBL/GenBank/DDBJ databases">
        <authorList>
            <person name="Tani A."/>
            <person name="Ola A."/>
            <person name="Ogura Y."/>
            <person name="Katsura K."/>
            <person name="Hayashi T."/>
        </authorList>
    </citation>
    <scope>NUCLEOTIDE SEQUENCE</scope>
    <source>
        <strain evidence="6">DSM 22415</strain>
    </source>
</reference>
<evidence type="ECO:0000256" key="4">
    <source>
        <dbReference type="ARBA" id="ARBA00023163"/>
    </source>
</evidence>
<dbReference type="GO" id="GO:0006351">
    <property type="term" value="P:DNA-templated transcription"/>
    <property type="evidence" value="ECO:0007669"/>
    <property type="project" value="TreeGrafter"/>
</dbReference>
<dbReference type="InterPro" id="IPR005119">
    <property type="entry name" value="LysR_subst-bd"/>
</dbReference>
<feature type="domain" description="HTH lysR-type" evidence="5">
    <location>
        <begin position="1"/>
        <end position="23"/>
    </location>
</feature>
<evidence type="ECO:0000313" key="7">
    <source>
        <dbReference type="EMBL" id="VUF11565.1"/>
    </source>
</evidence>
<dbReference type="Proteomes" id="UP000401717">
    <property type="component" value="Unassembled WGS sequence"/>
</dbReference>
<dbReference type="Proteomes" id="UP001055303">
    <property type="component" value="Unassembled WGS sequence"/>
</dbReference>
<evidence type="ECO:0000313" key="8">
    <source>
        <dbReference type="Proteomes" id="UP000401717"/>
    </source>
</evidence>
<dbReference type="InterPro" id="IPR036390">
    <property type="entry name" value="WH_DNA-bd_sf"/>
</dbReference>
<dbReference type="PROSITE" id="PS50931">
    <property type="entry name" value="HTH_LYSR"/>
    <property type="match status" value="1"/>
</dbReference>
<evidence type="ECO:0000256" key="1">
    <source>
        <dbReference type="ARBA" id="ARBA00009437"/>
    </source>
</evidence>
<dbReference type="GO" id="GO:0003700">
    <property type="term" value="F:DNA-binding transcription factor activity"/>
    <property type="evidence" value="ECO:0007669"/>
    <property type="project" value="InterPro"/>
</dbReference>
<protein>
    <submittedName>
        <fullName evidence="7">HTH-type transcriptional regulator DmlR</fullName>
    </submittedName>
</protein>
<dbReference type="EMBL" id="BPQI01000171">
    <property type="protein sequence ID" value="GJD58812.1"/>
    <property type="molecule type" value="Genomic_DNA"/>
</dbReference>
<reference evidence="6" key="2">
    <citation type="journal article" date="2021" name="Front. Microbiol.">
        <title>Comprehensive Comparative Genomics and Phenotyping of Methylobacterium Species.</title>
        <authorList>
            <person name="Alessa O."/>
            <person name="Ogura Y."/>
            <person name="Fujitani Y."/>
            <person name="Takami H."/>
            <person name="Hayashi T."/>
            <person name="Sahin N."/>
            <person name="Tani A."/>
        </authorList>
    </citation>
    <scope>NUCLEOTIDE SEQUENCE</scope>
    <source>
        <strain evidence="6">DSM 22415</strain>
    </source>
</reference>
<evidence type="ECO:0000256" key="2">
    <source>
        <dbReference type="ARBA" id="ARBA00023015"/>
    </source>
</evidence>
<dbReference type="InterPro" id="IPR036388">
    <property type="entry name" value="WH-like_DNA-bd_sf"/>
</dbReference>
<evidence type="ECO:0000313" key="9">
    <source>
        <dbReference type="Proteomes" id="UP001055303"/>
    </source>
</evidence>
<name>A0A564FTU2_9HYPH</name>
<dbReference type="InterPro" id="IPR000847">
    <property type="entry name" value="LysR_HTH_N"/>
</dbReference>
<dbReference type="PANTHER" id="PTHR30537">
    <property type="entry name" value="HTH-TYPE TRANSCRIPTIONAL REGULATOR"/>
    <property type="match status" value="1"/>
</dbReference>
<proteinExistence type="inferred from homology"/>
<evidence type="ECO:0000259" key="5">
    <source>
        <dbReference type="PROSITE" id="PS50931"/>
    </source>
</evidence>
<keyword evidence="4" id="KW-0804">Transcription</keyword>
<evidence type="ECO:0000256" key="3">
    <source>
        <dbReference type="ARBA" id="ARBA00023125"/>
    </source>
</evidence>
<reference evidence="7 8" key="1">
    <citation type="submission" date="2019-06" db="EMBL/GenBank/DDBJ databases">
        <authorList>
            <person name="Rodrigo-Torres L."/>
            <person name="Arahal R. D."/>
            <person name="Lucena T."/>
        </authorList>
    </citation>
    <scope>NUCLEOTIDE SEQUENCE [LARGE SCALE GENOMIC DNA]</scope>
    <source>
        <strain evidence="7 8">SW08-7</strain>
    </source>
</reference>
<dbReference type="Gene3D" id="3.40.190.290">
    <property type="match status" value="1"/>
</dbReference>
<comment type="similarity">
    <text evidence="1">Belongs to the LysR transcriptional regulatory family.</text>
</comment>
<dbReference type="Gene3D" id="1.10.10.10">
    <property type="entry name" value="Winged helix-like DNA-binding domain superfamily/Winged helix DNA-binding domain"/>
    <property type="match status" value="1"/>
</dbReference>
<accession>A0A564FTU2</accession>
<gene>
    <name evidence="7" type="primary">dmlR_3</name>
    <name evidence="6" type="synonym">dmlR_8</name>
    <name evidence="6" type="ORF">IFDJLNFL_4736</name>
    <name evidence="7" type="ORF">MTDSW087_01247</name>
</gene>
<dbReference type="CDD" id="cd08471">
    <property type="entry name" value="PBP2_CrgA_like_2"/>
    <property type="match status" value="1"/>
</dbReference>
<dbReference type="GO" id="GO:0043565">
    <property type="term" value="F:sequence-specific DNA binding"/>
    <property type="evidence" value="ECO:0007669"/>
    <property type="project" value="TreeGrafter"/>
</dbReference>
<evidence type="ECO:0000313" key="6">
    <source>
        <dbReference type="EMBL" id="GJD58812.1"/>
    </source>
</evidence>
<dbReference type="Pfam" id="PF03466">
    <property type="entry name" value="LysR_substrate"/>
    <property type="match status" value="1"/>
</dbReference>
<dbReference type="InterPro" id="IPR058163">
    <property type="entry name" value="LysR-type_TF_proteobact-type"/>
</dbReference>
<keyword evidence="9" id="KW-1185">Reference proteome</keyword>
<dbReference type="SUPFAM" id="SSF53850">
    <property type="entry name" value="Periplasmic binding protein-like II"/>
    <property type="match status" value="1"/>
</dbReference>
<dbReference type="AlphaFoldDB" id="A0A564FTU2"/>
<sequence length="261" mass="27819">MAGLEAALGARLLTRTTRIVKLTESGGRYLEDCRRILADLAEAEAAASGAYARPTGSLIVTAPVLFGRIYVLPLLTAYLADHPAVEGRALFLDRVVNIVEEGIDVAVRIRPLADSGLTAIRCGSVRRVVCAAPAYIAAYGAPRTPADLARHRIVAVAQAETVEWRFGLDGRIVVPLKPRLTSNVNEAAIAAATEGWGLTGVLSYQVADALRDGRLQVVLADYEPAPLPIHVVHVEGRGASAKVRSFVDFAVARLRADPLID</sequence>
<dbReference type="PANTHER" id="PTHR30537:SF5">
    <property type="entry name" value="HTH-TYPE TRANSCRIPTIONAL ACTIVATOR TTDR-RELATED"/>
    <property type="match status" value="1"/>
</dbReference>